<evidence type="ECO:0000256" key="9">
    <source>
        <dbReference type="ARBA" id="ARBA00049563"/>
    </source>
</evidence>
<dbReference type="NCBIfam" id="TIGR00174">
    <property type="entry name" value="miaA"/>
    <property type="match status" value="1"/>
</dbReference>
<feature type="region of interest" description="Interaction with substrate tRNA" evidence="10">
    <location>
        <begin position="36"/>
        <end position="39"/>
    </location>
</feature>
<evidence type="ECO:0000256" key="8">
    <source>
        <dbReference type="ARBA" id="ARBA00022842"/>
    </source>
</evidence>
<reference evidence="14" key="2">
    <citation type="submission" date="2020-09" db="EMBL/GenBank/DDBJ databases">
        <authorList>
            <person name="Sun Q."/>
            <person name="Zhou Y."/>
        </authorList>
    </citation>
    <scope>NUCLEOTIDE SEQUENCE</scope>
    <source>
        <strain evidence="14">CGMCC 1.15290</strain>
    </source>
</reference>
<dbReference type="GO" id="GO:0052381">
    <property type="term" value="F:tRNA dimethylallyltransferase activity"/>
    <property type="evidence" value="ECO:0007669"/>
    <property type="project" value="UniProtKB-UniRule"/>
</dbReference>
<feature type="region of interest" description="Interaction with substrate tRNA" evidence="10">
    <location>
        <begin position="160"/>
        <end position="164"/>
    </location>
</feature>
<evidence type="ECO:0000313" key="14">
    <source>
        <dbReference type="EMBL" id="GGH68135.1"/>
    </source>
</evidence>
<dbReference type="Gene3D" id="3.40.50.300">
    <property type="entry name" value="P-loop containing nucleotide triphosphate hydrolases"/>
    <property type="match status" value="1"/>
</dbReference>
<dbReference type="EC" id="2.5.1.75" evidence="10"/>
<dbReference type="InterPro" id="IPR027417">
    <property type="entry name" value="P-loop_NTPase"/>
</dbReference>
<gene>
    <name evidence="14" type="primary">miaA1</name>
    <name evidence="10" type="synonym">miaA</name>
    <name evidence="14" type="ORF">GCM10011379_24120</name>
</gene>
<evidence type="ECO:0000256" key="12">
    <source>
        <dbReference type="RuleBase" id="RU003784"/>
    </source>
</evidence>
<evidence type="ECO:0000256" key="11">
    <source>
        <dbReference type="RuleBase" id="RU003783"/>
    </source>
</evidence>
<protein>
    <recommendedName>
        <fullName evidence="10">tRNA dimethylallyltransferase</fullName>
        <ecNumber evidence="10">2.5.1.75</ecNumber>
    </recommendedName>
    <alternativeName>
        <fullName evidence="10">Dimethylallyl diphosphate:tRNA dimethylallyltransferase</fullName>
        <shortName evidence="10">DMAPP:tRNA dimethylallyltransferase</shortName>
        <shortName evidence="10">DMATase</shortName>
    </alternativeName>
    <alternativeName>
        <fullName evidence="10">Isopentenyl-diphosphate:tRNA isopentenyltransferase</fullName>
        <shortName evidence="10">IPP transferase</shortName>
        <shortName evidence="10">IPPT</shortName>
        <shortName evidence="10">IPTase</shortName>
    </alternativeName>
</protein>
<evidence type="ECO:0000256" key="5">
    <source>
        <dbReference type="ARBA" id="ARBA00022694"/>
    </source>
</evidence>
<comment type="subunit">
    <text evidence="10">Monomer.</text>
</comment>
<proteinExistence type="inferred from homology"/>
<evidence type="ECO:0000256" key="3">
    <source>
        <dbReference type="ARBA" id="ARBA00005842"/>
    </source>
</evidence>
<evidence type="ECO:0000256" key="2">
    <source>
        <dbReference type="ARBA" id="ARBA00003213"/>
    </source>
</evidence>
<evidence type="ECO:0000256" key="10">
    <source>
        <dbReference type="HAMAP-Rule" id="MF_00185"/>
    </source>
</evidence>
<evidence type="ECO:0000256" key="4">
    <source>
        <dbReference type="ARBA" id="ARBA00022679"/>
    </source>
</evidence>
<dbReference type="SUPFAM" id="SSF52540">
    <property type="entry name" value="P-loop containing nucleoside triphosphate hydrolases"/>
    <property type="match status" value="2"/>
</dbReference>
<dbReference type="PANTHER" id="PTHR11088">
    <property type="entry name" value="TRNA DIMETHYLALLYLTRANSFERASE"/>
    <property type="match status" value="1"/>
</dbReference>
<dbReference type="GO" id="GO:0006400">
    <property type="term" value="P:tRNA modification"/>
    <property type="evidence" value="ECO:0007669"/>
    <property type="project" value="TreeGrafter"/>
</dbReference>
<comment type="catalytic activity">
    <reaction evidence="9 10 11">
        <text>adenosine(37) in tRNA + dimethylallyl diphosphate = N(6)-dimethylallyladenosine(37) in tRNA + diphosphate</text>
        <dbReference type="Rhea" id="RHEA:26482"/>
        <dbReference type="Rhea" id="RHEA-COMP:10162"/>
        <dbReference type="Rhea" id="RHEA-COMP:10375"/>
        <dbReference type="ChEBI" id="CHEBI:33019"/>
        <dbReference type="ChEBI" id="CHEBI:57623"/>
        <dbReference type="ChEBI" id="CHEBI:74411"/>
        <dbReference type="ChEBI" id="CHEBI:74415"/>
        <dbReference type="EC" id="2.5.1.75"/>
    </reaction>
</comment>
<dbReference type="InterPro" id="IPR039657">
    <property type="entry name" value="Dimethylallyltransferase"/>
</dbReference>
<evidence type="ECO:0000256" key="1">
    <source>
        <dbReference type="ARBA" id="ARBA00001946"/>
    </source>
</evidence>
<dbReference type="Gene3D" id="1.10.20.140">
    <property type="match status" value="1"/>
</dbReference>
<comment type="function">
    <text evidence="2 10 12">Catalyzes the transfer of a dimethylallyl group onto the adenine at position 37 in tRNAs that read codons beginning with uridine, leading to the formation of N6-(dimethylallyl)adenosine (i(6)A).</text>
</comment>
<keyword evidence="4 10" id="KW-0808">Transferase</keyword>
<comment type="similarity">
    <text evidence="3 10 13">Belongs to the IPP transferase family.</text>
</comment>
<dbReference type="Proteomes" id="UP000627292">
    <property type="component" value="Unassembled WGS sequence"/>
</dbReference>
<name>A0A917J0Y5_9BACT</name>
<comment type="cofactor">
    <cofactor evidence="1 10">
        <name>Mg(2+)</name>
        <dbReference type="ChEBI" id="CHEBI:18420"/>
    </cofactor>
</comment>
<accession>A0A917J0Y5</accession>
<reference evidence="14" key="1">
    <citation type="journal article" date="2014" name="Int. J. Syst. Evol. Microbiol.">
        <title>Complete genome sequence of Corynebacterium casei LMG S-19264T (=DSM 44701T), isolated from a smear-ripened cheese.</title>
        <authorList>
            <consortium name="US DOE Joint Genome Institute (JGI-PGF)"/>
            <person name="Walter F."/>
            <person name="Albersmeier A."/>
            <person name="Kalinowski J."/>
            <person name="Ruckert C."/>
        </authorList>
    </citation>
    <scope>NUCLEOTIDE SEQUENCE</scope>
    <source>
        <strain evidence="14">CGMCC 1.15290</strain>
    </source>
</reference>
<dbReference type="EMBL" id="BMIB01000002">
    <property type="protein sequence ID" value="GGH68135.1"/>
    <property type="molecule type" value="Genomic_DNA"/>
</dbReference>
<organism evidence="14 15">
    <name type="scientific">Filimonas zeae</name>
    <dbReference type="NCBI Taxonomy" id="1737353"/>
    <lineage>
        <taxon>Bacteria</taxon>
        <taxon>Pseudomonadati</taxon>
        <taxon>Bacteroidota</taxon>
        <taxon>Chitinophagia</taxon>
        <taxon>Chitinophagales</taxon>
        <taxon>Chitinophagaceae</taxon>
        <taxon>Filimonas</taxon>
    </lineage>
</organism>
<keyword evidence="8 10" id="KW-0460">Magnesium</keyword>
<dbReference type="HAMAP" id="MF_00185">
    <property type="entry name" value="IPP_trans"/>
    <property type="match status" value="1"/>
</dbReference>
<feature type="binding site" evidence="10">
    <location>
        <begin position="13"/>
        <end position="18"/>
    </location>
    <ligand>
        <name>substrate</name>
    </ligand>
</feature>
<evidence type="ECO:0000256" key="7">
    <source>
        <dbReference type="ARBA" id="ARBA00022840"/>
    </source>
</evidence>
<dbReference type="RefSeq" id="WP_188952392.1">
    <property type="nucleotide sequence ID" value="NZ_BMIB01000002.1"/>
</dbReference>
<dbReference type="Pfam" id="PF01715">
    <property type="entry name" value="IPPT"/>
    <property type="match status" value="1"/>
</dbReference>
<evidence type="ECO:0000256" key="13">
    <source>
        <dbReference type="RuleBase" id="RU003785"/>
    </source>
</evidence>
<dbReference type="AlphaFoldDB" id="A0A917J0Y5"/>
<feature type="binding site" evidence="10">
    <location>
        <begin position="11"/>
        <end position="18"/>
    </location>
    <ligand>
        <name>ATP</name>
        <dbReference type="ChEBI" id="CHEBI:30616"/>
    </ligand>
</feature>
<dbReference type="PANTHER" id="PTHR11088:SF60">
    <property type="entry name" value="TRNA DIMETHYLALLYLTRANSFERASE"/>
    <property type="match status" value="1"/>
</dbReference>
<keyword evidence="6 10" id="KW-0547">Nucleotide-binding</keyword>
<evidence type="ECO:0000313" key="15">
    <source>
        <dbReference type="Proteomes" id="UP000627292"/>
    </source>
</evidence>
<keyword evidence="15" id="KW-1185">Reference proteome</keyword>
<feature type="site" description="Interaction with substrate tRNA" evidence="10">
    <location>
        <position position="102"/>
    </location>
</feature>
<dbReference type="GO" id="GO:0005524">
    <property type="term" value="F:ATP binding"/>
    <property type="evidence" value="ECO:0007669"/>
    <property type="project" value="UniProtKB-UniRule"/>
</dbReference>
<keyword evidence="7 10" id="KW-0067">ATP-binding</keyword>
<sequence length="303" mass="34463">MKLNYVIIIAGPTAVGKTALSLQIAQRFNTAIISADSRQCFRELNIGVAKPEPAELVLVPHYFINSHSIQEEVNAAVFEQYALNAAASVFTQRNLAVMCGGTGLYIKAFCEGLDNIPHVPDAIHQQAVDLYQANGLEGLQQELKTKDPVFWETAEQQNPQRLMRALEVFYATGQSINSFRSGKKESRPFRTIKIGLELDRHLLYERINHRVDMMMEQGLLDEVTSLLPHKHLNALQTVGYREFFDYLDGKTDLPRAIELLKQNTRHYAKRQLTWFKRDEDMRWFHPADGEGVAAYITEILTKG</sequence>
<keyword evidence="5 10" id="KW-0819">tRNA processing</keyword>
<comment type="caution">
    <text evidence="10">Lacks conserved residue(s) required for the propagation of feature annotation.</text>
</comment>
<comment type="caution">
    <text evidence="14">The sequence shown here is derived from an EMBL/GenBank/DDBJ whole genome shotgun (WGS) entry which is preliminary data.</text>
</comment>
<evidence type="ECO:0000256" key="6">
    <source>
        <dbReference type="ARBA" id="ARBA00022741"/>
    </source>
</evidence>
<dbReference type="InterPro" id="IPR018022">
    <property type="entry name" value="IPT"/>
</dbReference>